<evidence type="ECO:0000313" key="2">
    <source>
        <dbReference type="Proteomes" id="UP000712281"/>
    </source>
</evidence>
<gene>
    <name evidence="1" type="ORF">F2Q68_00014223</name>
</gene>
<sequence length="87" mass="9952">MAAQVLPNLPDEIICKIIAFLGEETFYYLSDFLRAGKRGYAFVHEPSVLKMCDITPMVHYVTSQICKGGQFREFFLKCVNASNMHRT</sequence>
<dbReference type="AlphaFoldDB" id="A0A8S9H8A7"/>
<name>A0A8S9H8A7_BRACR</name>
<dbReference type="EMBL" id="QGKW02001940">
    <property type="protein sequence ID" value="KAF2554775.1"/>
    <property type="molecule type" value="Genomic_DNA"/>
</dbReference>
<evidence type="ECO:0000313" key="1">
    <source>
        <dbReference type="EMBL" id="KAF2554775.1"/>
    </source>
</evidence>
<dbReference type="Proteomes" id="UP000712281">
    <property type="component" value="Unassembled WGS sequence"/>
</dbReference>
<reference evidence="1" key="1">
    <citation type="submission" date="2019-12" db="EMBL/GenBank/DDBJ databases">
        <title>Genome sequencing and annotation of Brassica cretica.</title>
        <authorList>
            <person name="Studholme D.J."/>
            <person name="Sarris P.F."/>
        </authorList>
    </citation>
    <scope>NUCLEOTIDE SEQUENCE</scope>
    <source>
        <strain evidence="1">PFS-001/15</strain>
        <tissue evidence="1">Leaf</tissue>
    </source>
</reference>
<comment type="caution">
    <text evidence="1">The sequence shown here is derived from an EMBL/GenBank/DDBJ whole genome shotgun (WGS) entry which is preliminary data.</text>
</comment>
<protein>
    <recommendedName>
        <fullName evidence="3">F-box domain-containing protein</fullName>
    </recommendedName>
</protein>
<evidence type="ECO:0008006" key="3">
    <source>
        <dbReference type="Google" id="ProtNLM"/>
    </source>
</evidence>
<proteinExistence type="predicted"/>
<organism evidence="1 2">
    <name type="scientific">Brassica cretica</name>
    <name type="common">Mustard</name>
    <dbReference type="NCBI Taxonomy" id="69181"/>
    <lineage>
        <taxon>Eukaryota</taxon>
        <taxon>Viridiplantae</taxon>
        <taxon>Streptophyta</taxon>
        <taxon>Embryophyta</taxon>
        <taxon>Tracheophyta</taxon>
        <taxon>Spermatophyta</taxon>
        <taxon>Magnoliopsida</taxon>
        <taxon>eudicotyledons</taxon>
        <taxon>Gunneridae</taxon>
        <taxon>Pentapetalae</taxon>
        <taxon>rosids</taxon>
        <taxon>malvids</taxon>
        <taxon>Brassicales</taxon>
        <taxon>Brassicaceae</taxon>
        <taxon>Brassiceae</taxon>
        <taxon>Brassica</taxon>
    </lineage>
</organism>
<accession>A0A8S9H8A7</accession>